<evidence type="ECO:0000313" key="2">
    <source>
        <dbReference type="EMBL" id="AUG53216.1"/>
    </source>
</evidence>
<dbReference type="Gene3D" id="3.40.50.1820">
    <property type="entry name" value="alpha/beta hydrolase"/>
    <property type="match status" value="1"/>
</dbReference>
<feature type="domain" description="Serine aminopeptidase S33" evidence="1">
    <location>
        <begin position="25"/>
        <end position="291"/>
    </location>
</feature>
<dbReference type="PANTHER" id="PTHR11614">
    <property type="entry name" value="PHOSPHOLIPASE-RELATED"/>
    <property type="match status" value="1"/>
</dbReference>
<dbReference type="InterPro" id="IPR022742">
    <property type="entry name" value="Hydrolase_4"/>
</dbReference>
<organism evidence="2 3">
    <name type="scientific">Thalassospira marina</name>
    <dbReference type="NCBI Taxonomy" id="2048283"/>
    <lineage>
        <taxon>Bacteria</taxon>
        <taxon>Pseudomonadati</taxon>
        <taxon>Pseudomonadota</taxon>
        <taxon>Alphaproteobacteria</taxon>
        <taxon>Rhodospirillales</taxon>
        <taxon>Thalassospiraceae</taxon>
        <taxon>Thalassospira</taxon>
    </lineage>
</organism>
<name>A0ABM6Q9H9_9PROT</name>
<dbReference type="RefSeq" id="WP_101284860.1">
    <property type="nucleotide sequence ID" value="NZ_CP024199.1"/>
</dbReference>
<dbReference type="SUPFAM" id="SSF53474">
    <property type="entry name" value="alpha/beta-Hydrolases"/>
    <property type="match status" value="1"/>
</dbReference>
<gene>
    <name evidence="2" type="ORF">CSC3H3_11220</name>
</gene>
<evidence type="ECO:0000259" key="1">
    <source>
        <dbReference type="Pfam" id="PF12146"/>
    </source>
</evidence>
<dbReference type="Pfam" id="PF12146">
    <property type="entry name" value="Hydrolase_4"/>
    <property type="match status" value="1"/>
</dbReference>
<protein>
    <submittedName>
        <fullName evidence="2">Lysophospholipase</fullName>
    </submittedName>
</protein>
<dbReference type="InterPro" id="IPR051044">
    <property type="entry name" value="MAG_DAG_Lipase"/>
</dbReference>
<sequence>MPFEIQHCLSSTGTKLRYGISSPRNARGHIFILQGRAEFIERYSETARDLAARQIGCVAFDFRGQGGSVRETTISEMGYVADIAHYVEDAHTVADYVRARHDIDCPMLMTHSTGGLVGINLLLAAPTQFSSALMIAPFFGLSGPDWMVRLAKVISASLCKAGMDKKYLPGQKMLSPLQPFHPENLLTSDKGRYERSFALLHQQPDLIVGGVSAGWLNACFRAQALLDFQLAEAAGKASQKNGQALTPTTMILSGDDRVVSNVATKRLFASHPDVTLHEVAGSRHEILQERDDLRGQFWDIFDNHIHHHHANWFGSANQQDMVEAQVAS</sequence>
<evidence type="ECO:0000313" key="3">
    <source>
        <dbReference type="Proteomes" id="UP000233458"/>
    </source>
</evidence>
<keyword evidence="3" id="KW-1185">Reference proteome</keyword>
<reference evidence="2 3" key="1">
    <citation type="submission" date="2017-10" db="EMBL/GenBank/DDBJ databases">
        <title>Biodiversity and function of Thalassospira species in the particle-attached aromatic-hydrocarbon-degrading consortia from the surface seawater of the China South Sea.</title>
        <authorList>
            <person name="Dong C."/>
            <person name="Liu R."/>
            <person name="Shao Z."/>
        </authorList>
    </citation>
    <scope>NUCLEOTIDE SEQUENCE [LARGE SCALE GENOMIC DNA]</scope>
    <source>
        <strain evidence="2 3">CSC3H3</strain>
    </source>
</reference>
<dbReference type="EMBL" id="CP024199">
    <property type="protein sequence ID" value="AUG53216.1"/>
    <property type="molecule type" value="Genomic_DNA"/>
</dbReference>
<proteinExistence type="predicted"/>
<dbReference type="Proteomes" id="UP000233458">
    <property type="component" value="Chromosome"/>
</dbReference>
<accession>A0ABM6Q9H9</accession>
<dbReference type="InterPro" id="IPR029058">
    <property type="entry name" value="AB_hydrolase_fold"/>
</dbReference>